<dbReference type="PANTHER" id="PTHR43798:SF31">
    <property type="entry name" value="AB HYDROLASE SUPERFAMILY PROTEIN YCLE"/>
    <property type="match status" value="1"/>
</dbReference>
<dbReference type="InterPro" id="IPR050266">
    <property type="entry name" value="AB_hydrolase_sf"/>
</dbReference>
<evidence type="ECO:0000256" key="3">
    <source>
        <dbReference type="PIRNR" id="PIRNR005539"/>
    </source>
</evidence>
<organism evidence="4 5">
    <name type="scientific">Aurantiacibacter gangjinensis</name>
    <dbReference type="NCBI Taxonomy" id="502682"/>
    <lineage>
        <taxon>Bacteria</taxon>
        <taxon>Pseudomonadati</taxon>
        <taxon>Pseudomonadota</taxon>
        <taxon>Alphaproteobacteria</taxon>
        <taxon>Sphingomonadales</taxon>
        <taxon>Erythrobacteraceae</taxon>
        <taxon>Aurantiacibacter</taxon>
    </lineage>
</organism>
<dbReference type="STRING" id="502682.BMF35_a1642"/>
<dbReference type="PIRSF" id="PIRSF005539">
    <property type="entry name" value="Pept_S33_TRI_F1"/>
    <property type="match status" value="1"/>
</dbReference>
<sequence>MRLIAATLALASFGATPAAAQQADELDWSAPEQELRVAVEGGEVWVRVNGDLDAEAEPAIFIHGGPGGTHMGFGNLISLADERAVILYDQLDSGMSDRPEDPANWRVERFVSELEAIRQALGIERWHVVGHSWGAALALEYAAAYPDHTASAVLGGTYISTPHWIMGTNLLIRELPDHVQADLIACETARAPPPAETCSTATAAFYRAYNGRPDRPLPSPQARAYREAYGGRGWNETLYNAMWGPSEFSARGSLVGYDGTPLLSRVDGSRVLFMIGQYDEARIDTVHDFLTLTPGAEFAVVPGGSHAFLSERPLETEAILRGWLSRKDPE</sequence>
<keyword evidence="5" id="KW-1185">Reference proteome</keyword>
<evidence type="ECO:0000256" key="2">
    <source>
        <dbReference type="ARBA" id="ARBA00022801"/>
    </source>
</evidence>
<protein>
    <submittedName>
        <fullName evidence="4">Proline iminopeptidase</fullName>
    </submittedName>
</protein>
<comment type="similarity">
    <text evidence="1 3">Belongs to the peptidase S33 family.</text>
</comment>
<dbReference type="Pfam" id="PF00561">
    <property type="entry name" value="Abhydrolase_1"/>
    <property type="match status" value="1"/>
</dbReference>
<dbReference type="Gene3D" id="3.40.50.1820">
    <property type="entry name" value="alpha/beta hydrolase"/>
    <property type="match status" value="1"/>
</dbReference>
<dbReference type="PRINTS" id="PR00793">
    <property type="entry name" value="PROAMNOPTASE"/>
</dbReference>
<dbReference type="InterPro" id="IPR029058">
    <property type="entry name" value="AB_hydrolase_fold"/>
</dbReference>
<dbReference type="PANTHER" id="PTHR43798">
    <property type="entry name" value="MONOACYLGLYCEROL LIPASE"/>
    <property type="match status" value="1"/>
</dbReference>
<dbReference type="KEGG" id="egn:BMF35_a1642"/>
<proteinExistence type="inferred from homology"/>
<dbReference type="PATRIC" id="fig|502682.8.peg.222"/>
<dbReference type="RefSeq" id="WP_047006443.1">
    <property type="nucleotide sequence ID" value="NZ_CP018097.1"/>
</dbReference>
<dbReference type="SUPFAM" id="SSF53474">
    <property type="entry name" value="alpha/beta-Hydrolases"/>
    <property type="match status" value="1"/>
</dbReference>
<dbReference type="AlphaFoldDB" id="A0A0G9MWD5"/>
<dbReference type="GO" id="GO:0016020">
    <property type="term" value="C:membrane"/>
    <property type="evidence" value="ECO:0007669"/>
    <property type="project" value="TreeGrafter"/>
</dbReference>
<name>A0A0G9MWD5_9SPHN</name>
<dbReference type="GO" id="GO:0006508">
    <property type="term" value="P:proteolysis"/>
    <property type="evidence" value="ECO:0007669"/>
    <property type="project" value="InterPro"/>
</dbReference>
<evidence type="ECO:0000313" key="5">
    <source>
        <dbReference type="Proteomes" id="UP000053070"/>
    </source>
</evidence>
<dbReference type="OrthoDB" id="9796770at2"/>
<comment type="caution">
    <text evidence="4">The sequence shown here is derived from an EMBL/GenBank/DDBJ whole genome shotgun (WGS) entry which is preliminary data.</text>
</comment>
<dbReference type="InterPro" id="IPR000073">
    <property type="entry name" value="AB_hydrolase_1"/>
</dbReference>
<gene>
    <name evidence="4" type="ORF">AAW01_01075</name>
</gene>
<keyword evidence="2 3" id="KW-0378">Hydrolase</keyword>
<dbReference type="Proteomes" id="UP000053070">
    <property type="component" value="Unassembled WGS sequence"/>
</dbReference>
<dbReference type="EMBL" id="LBHC01000001">
    <property type="protein sequence ID" value="KLE33588.1"/>
    <property type="molecule type" value="Genomic_DNA"/>
</dbReference>
<reference evidence="4 5" key="1">
    <citation type="submission" date="2015-04" db="EMBL/GenBank/DDBJ databases">
        <title>The draft genome sequence of Erythrobacr gangjinensis K7-2.</title>
        <authorList>
            <person name="Zhuang L."/>
            <person name="Liu Y."/>
            <person name="Shao Z."/>
        </authorList>
    </citation>
    <scope>NUCLEOTIDE SEQUENCE [LARGE SCALE GENOMIC DNA]</scope>
    <source>
        <strain evidence="4 5">K7-2</strain>
    </source>
</reference>
<dbReference type="InterPro" id="IPR002410">
    <property type="entry name" value="Peptidase_S33"/>
</dbReference>
<dbReference type="InterPro" id="IPR005945">
    <property type="entry name" value="Pro_imino_pep"/>
</dbReference>
<evidence type="ECO:0000256" key="1">
    <source>
        <dbReference type="ARBA" id="ARBA00010088"/>
    </source>
</evidence>
<accession>A0A0G9MWD5</accession>
<dbReference type="GO" id="GO:0008233">
    <property type="term" value="F:peptidase activity"/>
    <property type="evidence" value="ECO:0007669"/>
    <property type="project" value="InterPro"/>
</dbReference>
<evidence type="ECO:0000313" key="4">
    <source>
        <dbReference type="EMBL" id="KLE33588.1"/>
    </source>
</evidence>